<evidence type="ECO:0000313" key="2">
    <source>
        <dbReference type="Proteomes" id="UP000249614"/>
    </source>
</evidence>
<dbReference type="RefSeq" id="WP_111113310.1">
    <property type="nucleotide sequence ID" value="NZ_LXXM01000207.1"/>
</dbReference>
<dbReference type="AlphaFoldDB" id="A0A2W6I4A5"/>
<organism evidence="1 2">
    <name type="scientific">Stenotrophomonas maltophilia</name>
    <name type="common">Pseudomonas maltophilia</name>
    <name type="synonym">Xanthomonas maltophilia</name>
    <dbReference type="NCBI Taxonomy" id="40324"/>
    <lineage>
        <taxon>Bacteria</taxon>
        <taxon>Pseudomonadati</taxon>
        <taxon>Pseudomonadota</taxon>
        <taxon>Gammaproteobacteria</taxon>
        <taxon>Lysobacterales</taxon>
        <taxon>Lysobacteraceae</taxon>
        <taxon>Stenotrophomonas</taxon>
        <taxon>Stenotrophomonas maltophilia group</taxon>
    </lineage>
</organism>
<accession>A0A2W6I4A5</accession>
<reference evidence="1 2" key="1">
    <citation type="submission" date="2016-05" db="EMBL/GenBank/DDBJ databases">
        <authorList>
            <person name="Lavstsen T."/>
            <person name="Jespersen J.S."/>
        </authorList>
    </citation>
    <scope>NUCLEOTIDE SEQUENCE [LARGE SCALE GENOMIC DNA]</scope>
    <source>
        <strain evidence="1 2">SM-5815</strain>
    </source>
</reference>
<name>A0A2W6I4A5_STEMA</name>
<comment type="caution">
    <text evidence="1">The sequence shown here is derived from an EMBL/GenBank/DDBJ whole genome shotgun (WGS) entry which is preliminary data.</text>
</comment>
<protein>
    <submittedName>
        <fullName evidence="1">Uncharacterized protein</fullName>
    </submittedName>
</protein>
<proteinExistence type="predicted"/>
<gene>
    <name evidence="1" type="ORF">A7X83_14095</name>
</gene>
<dbReference type="Proteomes" id="UP000249614">
    <property type="component" value="Unassembled WGS sequence"/>
</dbReference>
<evidence type="ECO:0000313" key="1">
    <source>
        <dbReference type="EMBL" id="PZS88786.1"/>
    </source>
</evidence>
<dbReference type="EMBL" id="LXXM01000207">
    <property type="protein sequence ID" value="PZS88786.1"/>
    <property type="molecule type" value="Genomic_DNA"/>
</dbReference>
<sequence>MSVFEFNARWKEELVCTGPHGSFVLELPMGRLTAYLPSEEVFRSNAPSWASDLWPQLREELELWCVTHQAALVVDSTARIY</sequence>